<dbReference type="Pfam" id="PF00481">
    <property type="entry name" value="PP2C"/>
    <property type="match status" value="2"/>
</dbReference>
<evidence type="ECO:0000313" key="7">
    <source>
        <dbReference type="EMBL" id="SGZ49763.1"/>
    </source>
</evidence>
<dbReference type="Proteomes" id="UP000182259">
    <property type="component" value="Chromosome I"/>
</dbReference>
<dbReference type="InterPro" id="IPR001932">
    <property type="entry name" value="PPM-type_phosphatase-like_dom"/>
</dbReference>
<evidence type="ECO:0000256" key="3">
    <source>
        <dbReference type="ARBA" id="ARBA00022801"/>
    </source>
</evidence>
<keyword evidence="4 5" id="KW-0904">Protein phosphatase</keyword>
<accession>A0A1L0BFA0</accession>
<proteinExistence type="inferred from homology"/>
<dbReference type="SMART" id="SM00332">
    <property type="entry name" value="PP2Cc"/>
    <property type="match status" value="1"/>
</dbReference>
<dbReference type="CDD" id="cd00143">
    <property type="entry name" value="PP2Cc"/>
    <property type="match status" value="1"/>
</dbReference>
<name>A0A1L0BFA0_9ASCO</name>
<dbReference type="PANTHER" id="PTHR13832:SF837">
    <property type="entry name" value="PROTEIN PHOSPHATASE 2C-LIKE DOMAIN-CONTAINING PROTEIN 1"/>
    <property type="match status" value="1"/>
</dbReference>
<organism evidence="7 8">
    <name type="scientific">Sungouiella intermedia</name>
    <dbReference type="NCBI Taxonomy" id="45354"/>
    <lineage>
        <taxon>Eukaryota</taxon>
        <taxon>Fungi</taxon>
        <taxon>Dikarya</taxon>
        <taxon>Ascomycota</taxon>
        <taxon>Saccharomycotina</taxon>
        <taxon>Pichiomycetes</taxon>
        <taxon>Metschnikowiaceae</taxon>
        <taxon>Sungouiella</taxon>
    </lineage>
</organism>
<keyword evidence="2" id="KW-0479">Metal-binding</keyword>
<dbReference type="InterPro" id="IPR036457">
    <property type="entry name" value="PPM-type-like_dom_sf"/>
</dbReference>
<dbReference type="InterPro" id="IPR000222">
    <property type="entry name" value="PP2C_BS"/>
</dbReference>
<protein>
    <submittedName>
        <fullName evidence="7">CIC11C00000002231</fullName>
    </submittedName>
</protein>
<dbReference type="Gene3D" id="3.60.40.10">
    <property type="entry name" value="PPM-type phosphatase domain"/>
    <property type="match status" value="1"/>
</dbReference>
<comment type="similarity">
    <text evidence="1 5">Belongs to the PP2C family.</text>
</comment>
<dbReference type="PROSITE" id="PS51746">
    <property type="entry name" value="PPM_2"/>
    <property type="match status" value="1"/>
</dbReference>
<keyword evidence="3 5" id="KW-0378">Hydrolase</keyword>
<dbReference type="SUPFAM" id="SSF81606">
    <property type="entry name" value="PP2C-like"/>
    <property type="match status" value="1"/>
</dbReference>
<dbReference type="GO" id="GO:0046872">
    <property type="term" value="F:metal ion binding"/>
    <property type="evidence" value="ECO:0007669"/>
    <property type="project" value="UniProtKB-KW"/>
</dbReference>
<evidence type="ECO:0000256" key="5">
    <source>
        <dbReference type="RuleBase" id="RU003465"/>
    </source>
</evidence>
<dbReference type="EMBL" id="LT635764">
    <property type="protein sequence ID" value="SGZ49763.1"/>
    <property type="molecule type" value="Genomic_DNA"/>
</dbReference>
<evidence type="ECO:0000256" key="4">
    <source>
        <dbReference type="ARBA" id="ARBA00022912"/>
    </source>
</evidence>
<dbReference type="InterPro" id="IPR015655">
    <property type="entry name" value="PP2C"/>
</dbReference>
<dbReference type="PANTHER" id="PTHR13832">
    <property type="entry name" value="PROTEIN PHOSPHATASE 2C"/>
    <property type="match status" value="1"/>
</dbReference>
<evidence type="ECO:0000259" key="6">
    <source>
        <dbReference type="PROSITE" id="PS51746"/>
    </source>
</evidence>
<evidence type="ECO:0000313" key="8">
    <source>
        <dbReference type="Proteomes" id="UP000182259"/>
    </source>
</evidence>
<feature type="domain" description="PPM-type phosphatase" evidence="6">
    <location>
        <begin position="24"/>
        <end position="335"/>
    </location>
</feature>
<evidence type="ECO:0000256" key="2">
    <source>
        <dbReference type="ARBA" id="ARBA00022723"/>
    </source>
</evidence>
<evidence type="ECO:0000256" key="1">
    <source>
        <dbReference type="ARBA" id="ARBA00006702"/>
    </source>
</evidence>
<dbReference type="GO" id="GO:0004722">
    <property type="term" value="F:protein serine/threonine phosphatase activity"/>
    <property type="evidence" value="ECO:0007669"/>
    <property type="project" value="InterPro"/>
</dbReference>
<dbReference type="AlphaFoldDB" id="A0A1L0BFA0"/>
<reference evidence="7 8" key="1">
    <citation type="submission" date="2016-10" db="EMBL/GenBank/DDBJ databases">
        <authorList>
            <person name="de Groot N.N."/>
        </authorList>
    </citation>
    <scope>NUCLEOTIDE SEQUENCE [LARGE SCALE GENOMIC DNA]</scope>
    <source>
        <strain evidence="7 8">PYCC 4715</strain>
    </source>
</reference>
<sequence length="345" mass="38461">MGSETQDTSSLLDITDPFHGLSFQVGVAENKNPTYRAKMEDVHTYVANFAEKPDWGYFAIFDGHAGKQTARWCGNNLHTLLEEEMLAMEALLSPLLLLSAPLTKLFSLTNSQPSEDNKDVRDALNRVFVKADELIEQEGSGSSGCTAAVAVLRWEGNLKETEEATIKGLLASKPFDFVPSENHKRMLYTANVGDLRIVLCRGNRLYRLTYDHKASDAKEISRIRDAGGLVVKNRVNGVLAITRSLGDSYVKNLVTGRPFTTATEITKEDEFLILACDGVWDVITDDLACKFVQDIFRAQREKKQQEDPGYAAKKLCQYAIEKATTDNVTVMVVKLDPQVFPQRDN</sequence>
<dbReference type="PROSITE" id="PS01032">
    <property type="entry name" value="PPM_1"/>
    <property type="match status" value="1"/>
</dbReference>
<gene>
    <name evidence="7" type="ORF">SAMEA4029009_CIC11G00000002231</name>
</gene>